<sequence length="350" mass="37807">GPRILNIQCPSSLVQGSNLTLYCNATGNPSPNITWIWEETGEVLSSSEELTFSAFNRSQTGNYKCLAWNGIGKSSTRTCRLDVPDEPLVLNLECPASIIEGHNATLHCNATGNPPPNINWIRKDTGDVLGTNEQQLTLLDVHRSQAGTYQCFAWTGISNSSINLPSGTRMTPDLKDTVVLAGGSLFLNCTSDANPTVSVFQLVFDSALIATSSSGMFSVTVKKTGMYTCIPVNEVGSGDSATVKVTVLDAPGFPIFVNNTVDTITIRWSPIYLQSATYTVNIRPGEETTWMNATCKQTIWNNKCTVTGTVAEVFGLEEDSAYHFRVYANYRGVRSDASLPSGAFRTAGDV</sequence>
<dbReference type="PROSITE" id="PS50853">
    <property type="entry name" value="FN3"/>
    <property type="match status" value="1"/>
</dbReference>
<feature type="domain" description="Fibronectin type-III" evidence="4">
    <location>
        <begin position="250"/>
        <end position="349"/>
    </location>
</feature>
<evidence type="ECO:0000256" key="2">
    <source>
        <dbReference type="ARBA" id="ARBA00023157"/>
    </source>
</evidence>
<name>A0A3M6TF68_POCDA</name>
<evidence type="ECO:0000313" key="5">
    <source>
        <dbReference type="EMBL" id="RMX40010.1"/>
    </source>
</evidence>
<dbReference type="Pfam" id="PF13895">
    <property type="entry name" value="Ig_2"/>
    <property type="match status" value="1"/>
</dbReference>
<reference evidence="5 6" key="1">
    <citation type="journal article" date="2018" name="Sci. Rep.">
        <title>Comparative analysis of the Pocillopora damicornis genome highlights role of immune system in coral evolution.</title>
        <authorList>
            <person name="Cunning R."/>
            <person name="Bay R.A."/>
            <person name="Gillette P."/>
            <person name="Baker A.C."/>
            <person name="Traylor-Knowles N."/>
        </authorList>
    </citation>
    <scope>NUCLEOTIDE SEQUENCE [LARGE SCALE GENOMIC DNA]</scope>
    <source>
        <strain evidence="5">RSMAS</strain>
        <tissue evidence="5">Whole animal</tissue>
    </source>
</reference>
<dbReference type="STRING" id="46731.A0A3M6TF68"/>
<comment type="caution">
    <text evidence="5">The sequence shown here is derived from an EMBL/GenBank/DDBJ whole genome shotgun (WGS) entry which is preliminary data.</text>
</comment>
<dbReference type="Pfam" id="PF00041">
    <property type="entry name" value="fn3"/>
    <property type="match status" value="1"/>
</dbReference>
<dbReference type="SMART" id="SM00408">
    <property type="entry name" value="IGc2"/>
    <property type="match status" value="3"/>
</dbReference>
<keyword evidence="2" id="KW-1015">Disulfide bond</keyword>
<dbReference type="InterPro" id="IPR036116">
    <property type="entry name" value="FN3_sf"/>
</dbReference>
<evidence type="ECO:0000259" key="3">
    <source>
        <dbReference type="PROSITE" id="PS50835"/>
    </source>
</evidence>
<dbReference type="Pfam" id="PF13927">
    <property type="entry name" value="Ig_3"/>
    <property type="match status" value="2"/>
</dbReference>
<dbReference type="EMBL" id="RCHS01003691">
    <property type="protein sequence ID" value="RMX40010.1"/>
    <property type="molecule type" value="Genomic_DNA"/>
</dbReference>
<feature type="non-terminal residue" evidence="5">
    <location>
        <position position="350"/>
    </location>
</feature>
<keyword evidence="1" id="KW-0677">Repeat</keyword>
<dbReference type="PROSITE" id="PS50835">
    <property type="entry name" value="IG_LIKE"/>
    <property type="match status" value="3"/>
</dbReference>
<dbReference type="SUPFAM" id="SSF49265">
    <property type="entry name" value="Fibronectin type III"/>
    <property type="match status" value="1"/>
</dbReference>
<dbReference type="InterPro" id="IPR013783">
    <property type="entry name" value="Ig-like_fold"/>
</dbReference>
<dbReference type="SMART" id="SM00409">
    <property type="entry name" value="IG"/>
    <property type="match status" value="3"/>
</dbReference>
<accession>A0A3M6TF68</accession>
<dbReference type="Proteomes" id="UP000275408">
    <property type="component" value="Unassembled WGS sequence"/>
</dbReference>
<dbReference type="SMART" id="SM00060">
    <property type="entry name" value="FN3"/>
    <property type="match status" value="1"/>
</dbReference>
<protein>
    <recommendedName>
        <fullName evidence="7">Fibronectin type-III domain-containing protein</fullName>
    </recommendedName>
</protein>
<feature type="non-terminal residue" evidence="5">
    <location>
        <position position="1"/>
    </location>
</feature>
<dbReference type="OrthoDB" id="5988349at2759"/>
<organism evidence="5 6">
    <name type="scientific">Pocillopora damicornis</name>
    <name type="common">Cauliflower coral</name>
    <name type="synonym">Millepora damicornis</name>
    <dbReference type="NCBI Taxonomy" id="46731"/>
    <lineage>
        <taxon>Eukaryota</taxon>
        <taxon>Metazoa</taxon>
        <taxon>Cnidaria</taxon>
        <taxon>Anthozoa</taxon>
        <taxon>Hexacorallia</taxon>
        <taxon>Scleractinia</taxon>
        <taxon>Astrocoeniina</taxon>
        <taxon>Pocilloporidae</taxon>
        <taxon>Pocillopora</taxon>
    </lineage>
</organism>
<evidence type="ECO:0000313" key="6">
    <source>
        <dbReference type="Proteomes" id="UP000275408"/>
    </source>
</evidence>
<gene>
    <name evidence="5" type="ORF">pdam_00024200</name>
</gene>
<feature type="domain" description="Ig-like" evidence="3">
    <location>
        <begin position="2"/>
        <end position="82"/>
    </location>
</feature>
<dbReference type="CDD" id="cd00063">
    <property type="entry name" value="FN3"/>
    <property type="match status" value="1"/>
</dbReference>
<dbReference type="AlphaFoldDB" id="A0A3M6TF68"/>
<proteinExistence type="predicted"/>
<dbReference type="InterPro" id="IPR003599">
    <property type="entry name" value="Ig_sub"/>
</dbReference>
<dbReference type="GO" id="GO:0098609">
    <property type="term" value="P:cell-cell adhesion"/>
    <property type="evidence" value="ECO:0007669"/>
    <property type="project" value="TreeGrafter"/>
</dbReference>
<dbReference type="PANTHER" id="PTHR44170:SF56">
    <property type="entry name" value="FIBRONECTIN TYPE-III DOMAIN-CONTAINING PROTEIN"/>
    <property type="match status" value="1"/>
</dbReference>
<dbReference type="InterPro" id="IPR007110">
    <property type="entry name" value="Ig-like_dom"/>
</dbReference>
<evidence type="ECO:0008006" key="7">
    <source>
        <dbReference type="Google" id="ProtNLM"/>
    </source>
</evidence>
<dbReference type="InterPro" id="IPR003598">
    <property type="entry name" value="Ig_sub2"/>
</dbReference>
<dbReference type="InterPro" id="IPR036179">
    <property type="entry name" value="Ig-like_dom_sf"/>
</dbReference>
<dbReference type="PANTHER" id="PTHR44170">
    <property type="entry name" value="PROTEIN SIDEKICK"/>
    <property type="match status" value="1"/>
</dbReference>
<feature type="domain" description="Ig-like" evidence="3">
    <location>
        <begin position="165"/>
        <end position="246"/>
    </location>
</feature>
<feature type="domain" description="Ig-like" evidence="3">
    <location>
        <begin position="87"/>
        <end position="163"/>
    </location>
</feature>
<dbReference type="SUPFAM" id="SSF48726">
    <property type="entry name" value="Immunoglobulin"/>
    <property type="match status" value="3"/>
</dbReference>
<keyword evidence="6" id="KW-1185">Reference proteome</keyword>
<evidence type="ECO:0000259" key="4">
    <source>
        <dbReference type="PROSITE" id="PS50853"/>
    </source>
</evidence>
<dbReference type="InterPro" id="IPR003961">
    <property type="entry name" value="FN3_dom"/>
</dbReference>
<dbReference type="Gene3D" id="2.60.40.10">
    <property type="entry name" value="Immunoglobulins"/>
    <property type="match status" value="4"/>
</dbReference>
<evidence type="ECO:0000256" key="1">
    <source>
        <dbReference type="ARBA" id="ARBA00022737"/>
    </source>
</evidence>